<accession>A0A7Z0IQ50</accession>
<evidence type="ECO:0000313" key="6">
    <source>
        <dbReference type="EMBL" id="NYI75410.1"/>
    </source>
</evidence>
<gene>
    <name evidence="6" type="ORF">BJ988_000058</name>
</gene>
<dbReference type="PROSITE" id="PS50853">
    <property type="entry name" value="FN3"/>
    <property type="match status" value="1"/>
</dbReference>
<keyword evidence="7" id="KW-1185">Reference proteome</keyword>
<dbReference type="InterPro" id="IPR029052">
    <property type="entry name" value="Metallo-depent_PP-like"/>
</dbReference>
<comment type="caution">
    <text evidence="6">The sequence shown here is derived from an EMBL/GenBank/DDBJ whole genome shotgun (WGS) entry which is preliminary data.</text>
</comment>
<dbReference type="InterPro" id="IPR013783">
    <property type="entry name" value="Ig-like_fold"/>
</dbReference>
<evidence type="ECO:0000256" key="1">
    <source>
        <dbReference type="ARBA" id="ARBA00023295"/>
    </source>
</evidence>
<keyword evidence="1" id="KW-0326">Glycosidase</keyword>
<protein>
    <recommendedName>
        <fullName evidence="5">Fibronectin type-III domain-containing protein</fullName>
    </recommendedName>
</protein>
<evidence type="ECO:0000259" key="5">
    <source>
        <dbReference type="PROSITE" id="PS50853"/>
    </source>
</evidence>
<evidence type="ECO:0000256" key="3">
    <source>
        <dbReference type="SAM" id="MobiDB-lite"/>
    </source>
</evidence>
<dbReference type="SUPFAM" id="SSF56300">
    <property type="entry name" value="Metallo-dependent phosphatases"/>
    <property type="match status" value="1"/>
</dbReference>
<keyword evidence="4" id="KW-0732">Signal</keyword>
<evidence type="ECO:0000256" key="2">
    <source>
        <dbReference type="ARBA" id="ARBA00023326"/>
    </source>
</evidence>
<name>A0A7Z0IQ50_9ACTN</name>
<feature type="signal peptide" evidence="4">
    <location>
        <begin position="1"/>
        <end position="23"/>
    </location>
</feature>
<evidence type="ECO:0000256" key="4">
    <source>
        <dbReference type="SAM" id="SignalP"/>
    </source>
</evidence>
<dbReference type="RefSeq" id="WP_179656137.1">
    <property type="nucleotide sequence ID" value="NZ_JACBZR010000001.1"/>
</dbReference>
<proteinExistence type="predicted"/>
<dbReference type="AlphaFoldDB" id="A0A7Z0IQ50"/>
<sequence length="799" mass="87178">MIPIRRSWGARLVAGALATVAIAGGSTVVAQERAEADGPAFTLLAEQVRLQDAVRPKAAVGESFRIPEPVPTQESSSFRTGDYAVSVASPDGVTAEISPTGSKSAPVYEFTPQIAGDYKINYSAVGDDGTVDFEEFEVVAGDDAEVEKARAAAARRAANDNQPQVTFGSLGDIHNEWRDLDKAFDLYHEQDLDASLFVGDLTNNATAGEYAGLKEVLDRRLDENGDGKDDISLVAALGNHDIGSGMTGYDLFTQATGGQRPNADYVINGYHFITVSPGSGELDEETGRPTQRSTGDYAYARDWLHTRLAANTAEHPDRPVFVLVHHPLKCTHYVSNEWYGAGLSEGCGDTFESVFDDFPQAVVWGGHIHTPNNISTSIWQDGGFTTVNAPPLAYFEMESGVDNDTTPNDAGNNAQTSVVEVAGSVVTVKNYDLQAGRWIDQTWKWDVEEAIKNPQRNFPYTDRRAAETAGPKWPAGAAVTVSDVKEDTAQVSFPQAKPAANDVQDIVHLYRYQVTEKATGATVADFKQWSGFYILPLPATRGHAVRDLKGNTEYEVRVTPYNTWGKPGAAISSTFKTAPPPPPVDPADYLVYQDFESVASQLQPGVEHNMPANANVLGWTKTTPAGWTITNSPDMPTGTREMNGWSLMTKAFWQNGDDQDRSGFTLGRNVVAVADPDEWDDVNDPESRGRFDSTLTTPSAPIPAGTSRVYLAWDNHYREEEPQEAEVTVEFDTGQRVRLVHWTAANTPDLSQGNKTVNLPVDVPAGATSMKVDFRLFNAMNDWYWAIDHVRLDTEPILN</sequence>
<dbReference type="Proteomes" id="UP000564496">
    <property type="component" value="Unassembled WGS sequence"/>
</dbReference>
<dbReference type="EMBL" id="JACBZR010000001">
    <property type="protein sequence ID" value="NYI75410.1"/>
    <property type="molecule type" value="Genomic_DNA"/>
</dbReference>
<dbReference type="InterPro" id="IPR003961">
    <property type="entry name" value="FN3_dom"/>
</dbReference>
<keyword evidence="1" id="KW-0378">Hydrolase</keyword>
<dbReference type="GO" id="GO:0000272">
    <property type="term" value="P:polysaccharide catabolic process"/>
    <property type="evidence" value="ECO:0007669"/>
    <property type="project" value="UniProtKB-KW"/>
</dbReference>
<organism evidence="6 7">
    <name type="scientific">Nocardioides panzhihuensis</name>
    <dbReference type="NCBI Taxonomy" id="860243"/>
    <lineage>
        <taxon>Bacteria</taxon>
        <taxon>Bacillati</taxon>
        <taxon>Actinomycetota</taxon>
        <taxon>Actinomycetes</taxon>
        <taxon>Propionibacteriales</taxon>
        <taxon>Nocardioidaceae</taxon>
        <taxon>Nocardioides</taxon>
    </lineage>
</organism>
<dbReference type="Gene3D" id="3.60.21.10">
    <property type="match status" value="1"/>
</dbReference>
<keyword evidence="2" id="KW-0119">Carbohydrate metabolism</keyword>
<dbReference type="GO" id="GO:0016798">
    <property type="term" value="F:hydrolase activity, acting on glycosyl bonds"/>
    <property type="evidence" value="ECO:0007669"/>
    <property type="project" value="UniProtKB-KW"/>
</dbReference>
<feature type="chain" id="PRO_5039093229" description="Fibronectin type-III domain-containing protein" evidence="4">
    <location>
        <begin position="24"/>
        <end position="799"/>
    </location>
</feature>
<dbReference type="CDD" id="cd00063">
    <property type="entry name" value="FN3"/>
    <property type="match status" value="1"/>
</dbReference>
<keyword evidence="2" id="KW-0624">Polysaccharide degradation</keyword>
<dbReference type="Gene3D" id="2.60.40.10">
    <property type="entry name" value="Immunoglobulins"/>
    <property type="match status" value="1"/>
</dbReference>
<feature type="region of interest" description="Disordered" evidence="3">
    <location>
        <begin position="677"/>
        <end position="699"/>
    </location>
</feature>
<dbReference type="SUPFAM" id="SSF49265">
    <property type="entry name" value="Fibronectin type III"/>
    <property type="match status" value="1"/>
</dbReference>
<dbReference type="InterPro" id="IPR036116">
    <property type="entry name" value="FN3_sf"/>
</dbReference>
<reference evidence="6 7" key="1">
    <citation type="submission" date="2020-07" db="EMBL/GenBank/DDBJ databases">
        <title>Sequencing the genomes of 1000 actinobacteria strains.</title>
        <authorList>
            <person name="Klenk H.-P."/>
        </authorList>
    </citation>
    <scope>NUCLEOTIDE SEQUENCE [LARGE SCALE GENOMIC DNA]</scope>
    <source>
        <strain evidence="6 7">DSM 26487</strain>
    </source>
</reference>
<evidence type="ECO:0000313" key="7">
    <source>
        <dbReference type="Proteomes" id="UP000564496"/>
    </source>
</evidence>
<feature type="domain" description="Fibronectin type-III" evidence="5">
    <location>
        <begin position="475"/>
        <end position="580"/>
    </location>
</feature>